<organism evidence="7 8">
    <name type="scientific">Pseudomonas lini</name>
    <dbReference type="NCBI Taxonomy" id="163011"/>
    <lineage>
        <taxon>Bacteria</taxon>
        <taxon>Pseudomonadati</taxon>
        <taxon>Pseudomonadota</taxon>
        <taxon>Gammaproteobacteria</taxon>
        <taxon>Pseudomonadales</taxon>
        <taxon>Pseudomonadaceae</taxon>
        <taxon>Pseudomonas</taxon>
    </lineage>
</organism>
<evidence type="ECO:0000313" key="7">
    <source>
        <dbReference type="EMBL" id="SDS48527.1"/>
    </source>
</evidence>
<gene>
    <name evidence="6" type="ORF">F7R14_13550</name>
    <name evidence="7" type="ORF">SAMN04490191_1559</name>
</gene>
<protein>
    <submittedName>
        <fullName evidence="6 7">Tyrosinase</fullName>
    </submittedName>
</protein>
<dbReference type="InterPro" id="IPR008922">
    <property type="entry name" value="Di-copper_centre_dom_sf"/>
</dbReference>
<dbReference type="PROSITE" id="PS00497">
    <property type="entry name" value="TYROSINASE_1"/>
    <property type="match status" value="1"/>
</dbReference>
<dbReference type="Gene3D" id="1.10.1280.10">
    <property type="entry name" value="Di-copper center containing domain from catechol oxidase"/>
    <property type="match status" value="1"/>
</dbReference>
<dbReference type="PANTHER" id="PTHR11474:SF126">
    <property type="entry name" value="TYROSINASE-LIKE PROTEIN TYR-1-RELATED"/>
    <property type="match status" value="1"/>
</dbReference>
<dbReference type="PRINTS" id="PR00092">
    <property type="entry name" value="TYROSINASE"/>
</dbReference>
<keyword evidence="8" id="KW-1185">Reference proteome</keyword>
<dbReference type="Pfam" id="PF00264">
    <property type="entry name" value="Tyrosinase"/>
    <property type="match status" value="1"/>
</dbReference>
<evidence type="ECO:0000256" key="2">
    <source>
        <dbReference type="ARBA" id="ARBA00022723"/>
    </source>
</evidence>
<feature type="domain" description="Tyrosinase copper-binding" evidence="5">
    <location>
        <begin position="235"/>
        <end position="246"/>
    </location>
</feature>
<dbReference type="InterPro" id="IPR002227">
    <property type="entry name" value="Tyrosinase_Cu-bd"/>
</dbReference>
<evidence type="ECO:0000256" key="3">
    <source>
        <dbReference type="ARBA" id="ARBA00023008"/>
    </source>
</evidence>
<reference evidence="6 9" key="3">
    <citation type="submission" date="2019-09" db="EMBL/GenBank/DDBJ databases">
        <title>Draft genome sequences of 48 bacterial type strains from the CCUG.</title>
        <authorList>
            <person name="Tunovic T."/>
            <person name="Pineiro-Iglesias B."/>
            <person name="Unosson C."/>
            <person name="Inganas E."/>
            <person name="Ohlen M."/>
            <person name="Cardew S."/>
            <person name="Jensie-Markopoulos S."/>
            <person name="Salva-Serra F."/>
            <person name="Jaen-Luchoro D."/>
            <person name="Karlsson R."/>
            <person name="Svensson-Stadler L."/>
            <person name="Chun J."/>
            <person name="Moore E."/>
        </authorList>
    </citation>
    <scope>NUCLEOTIDE SEQUENCE [LARGE SCALE GENOMIC DNA]</scope>
    <source>
        <strain evidence="6 9">CCUG 51522</strain>
    </source>
</reference>
<dbReference type="RefSeq" id="WP_048396375.1">
    <property type="nucleotide sequence ID" value="NZ_JYLB01000006.1"/>
</dbReference>
<dbReference type="Proteomes" id="UP000434925">
    <property type="component" value="Unassembled WGS sequence"/>
</dbReference>
<evidence type="ECO:0000256" key="1">
    <source>
        <dbReference type="ARBA" id="ARBA00009928"/>
    </source>
</evidence>
<evidence type="ECO:0000313" key="9">
    <source>
        <dbReference type="Proteomes" id="UP000434925"/>
    </source>
</evidence>
<keyword evidence="3" id="KW-0186">Copper</keyword>
<dbReference type="EMBL" id="VZPO01000005">
    <property type="protein sequence ID" value="KAB0504094.1"/>
    <property type="molecule type" value="Genomic_DNA"/>
</dbReference>
<dbReference type="AlphaFoldDB" id="A0A0J6H9I7"/>
<name>A0A0J6H9I7_9PSED</name>
<comment type="similarity">
    <text evidence="1">Belongs to the tyrosinase family.</text>
</comment>
<sequence length="323" mass="37062">MKLRKNIRSLTDVEKRQFVEACLQLKESGKYDQYVHQHHQVMVPTVLPHEPNDPNYRNGAHRGPSFLPWHRAFLLQFEDDLQAIDPSITIPYWNWTEDAADPQNSPVWADNFMGGNGVENDYWRVASGPFAFKDGKWPVPSYPDDGLPEPGLKRQFGLVVNSLPTPDDLQIVMGESLYDTPPYDSGHGVRGFRNRLEGWITQRGDPQVKTSSSQLHNRVHLWVGGNMLPMTSPDDPVFFLHHCFVDKVWADWQARMAQDNEQWAPHYAPLTNGPEGHNYNDALKPWTRKISEVMDIAALGYEYEQAPSLMVVPQRFNKSPFLE</sequence>
<proteinExistence type="inferred from homology"/>
<evidence type="ECO:0000313" key="8">
    <source>
        <dbReference type="Proteomes" id="UP000182814"/>
    </source>
</evidence>
<dbReference type="PATRIC" id="fig|163011.3.peg.5161"/>
<evidence type="ECO:0000259" key="5">
    <source>
        <dbReference type="PROSITE" id="PS00498"/>
    </source>
</evidence>
<dbReference type="GO" id="GO:0046872">
    <property type="term" value="F:metal ion binding"/>
    <property type="evidence" value="ECO:0007669"/>
    <property type="project" value="UniProtKB-KW"/>
</dbReference>
<dbReference type="Proteomes" id="UP000182814">
    <property type="component" value="Chromosome I"/>
</dbReference>
<evidence type="ECO:0000259" key="4">
    <source>
        <dbReference type="PROSITE" id="PS00497"/>
    </source>
</evidence>
<reference evidence="7" key="2">
    <citation type="submission" date="2016-10" db="EMBL/GenBank/DDBJ databases">
        <authorList>
            <person name="de Groot N.N."/>
        </authorList>
    </citation>
    <scope>NUCLEOTIDE SEQUENCE [LARGE SCALE GENOMIC DNA]</scope>
    <source>
        <strain evidence="7">BS3782</strain>
    </source>
</reference>
<dbReference type="SUPFAM" id="SSF48056">
    <property type="entry name" value="Di-copper centre-containing domain"/>
    <property type="match status" value="1"/>
</dbReference>
<dbReference type="InterPro" id="IPR050316">
    <property type="entry name" value="Tyrosinase/Hemocyanin"/>
</dbReference>
<dbReference type="GO" id="GO:0016491">
    <property type="term" value="F:oxidoreductase activity"/>
    <property type="evidence" value="ECO:0007669"/>
    <property type="project" value="InterPro"/>
</dbReference>
<feature type="domain" description="Tyrosinase copper-binding" evidence="4">
    <location>
        <begin position="61"/>
        <end position="78"/>
    </location>
</feature>
<dbReference type="EMBL" id="LT629746">
    <property type="protein sequence ID" value="SDS48527.1"/>
    <property type="molecule type" value="Genomic_DNA"/>
</dbReference>
<accession>A0A0J6H9I7</accession>
<dbReference type="PROSITE" id="PS00498">
    <property type="entry name" value="TYROSINASE_2"/>
    <property type="match status" value="1"/>
</dbReference>
<dbReference type="PANTHER" id="PTHR11474">
    <property type="entry name" value="TYROSINASE FAMILY MEMBER"/>
    <property type="match status" value="1"/>
</dbReference>
<reference evidence="8" key="1">
    <citation type="submission" date="2016-10" db="EMBL/GenBank/DDBJ databases">
        <authorList>
            <person name="Varghese N."/>
            <person name="Submissions S."/>
        </authorList>
    </citation>
    <scope>NUCLEOTIDE SEQUENCE [LARGE SCALE GENOMIC DNA]</scope>
    <source>
        <strain evidence="8">BS3782</strain>
    </source>
</reference>
<evidence type="ECO:0000313" key="6">
    <source>
        <dbReference type="EMBL" id="KAB0504094.1"/>
    </source>
</evidence>
<keyword evidence="2" id="KW-0479">Metal-binding</keyword>